<comment type="caution">
    <text evidence="1">The sequence shown here is derived from an EMBL/GenBank/DDBJ whole genome shotgun (WGS) entry which is preliminary data.</text>
</comment>
<proteinExistence type="predicted"/>
<dbReference type="AlphaFoldDB" id="A0A540MX31"/>
<gene>
    <name evidence="1" type="ORF">C1H46_011070</name>
</gene>
<accession>A0A540MX31</accession>
<dbReference type="EMBL" id="VIEB01000157">
    <property type="protein sequence ID" value="TQE03344.1"/>
    <property type="molecule type" value="Genomic_DNA"/>
</dbReference>
<evidence type="ECO:0000313" key="1">
    <source>
        <dbReference type="EMBL" id="TQE03344.1"/>
    </source>
</evidence>
<sequence length="98" mass="10914">MSVLSDVIGVKYLEGNFPASFARGIRQSDVSVLSRFGPQVTNLKRLWLSREVEIGSTVAIGDVPVEQLLDKNPYNSDILSDLKNYVNEKVSSQIDTWV</sequence>
<reference evidence="1 2" key="1">
    <citation type="journal article" date="2019" name="G3 (Bethesda)">
        <title>Sequencing of a Wild Apple (Malus baccata) Genome Unravels the Differences Between Cultivated and Wild Apple Species Regarding Disease Resistance and Cold Tolerance.</title>
        <authorList>
            <person name="Chen X."/>
        </authorList>
    </citation>
    <scope>NUCLEOTIDE SEQUENCE [LARGE SCALE GENOMIC DNA]</scope>
    <source>
        <strain evidence="2">cv. Shandingzi</strain>
        <tissue evidence="1">Leaves</tissue>
    </source>
</reference>
<evidence type="ECO:0000313" key="2">
    <source>
        <dbReference type="Proteomes" id="UP000315295"/>
    </source>
</evidence>
<dbReference type="Proteomes" id="UP000315295">
    <property type="component" value="Unassembled WGS sequence"/>
</dbReference>
<organism evidence="1 2">
    <name type="scientific">Malus baccata</name>
    <name type="common">Siberian crab apple</name>
    <name type="synonym">Pyrus baccata</name>
    <dbReference type="NCBI Taxonomy" id="106549"/>
    <lineage>
        <taxon>Eukaryota</taxon>
        <taxon>Viridiplantae</taxon>
        <taxon>Streptophyta</taxon>
        <taxon>Embryophyta</taxon>
        <taxon>Tracheophyta</taxon>
        <taxon>Spermatophyta</taxon>
        <taxon>Magnoliopsida</taxon>
        <taxon>eudicotyledons</taxon>
        <taxon>Gunneridae</taxon>
        <taxon>Pentapetalae</taxon>
        <taxon>rosids</taxon>
        <taxon>fabids</taxon>
        <taxon>Rosales</taxon>
        <taxon>Rosaceae</taxon>
        <taxon>Amygdaloideae</taxon>
        <taxon>Maleae</taxon>
        <taxon>Malus</taxon>
    </lineage>
</organism>
<protein>
    <submittedName>
        <fullName evidence="1">Uncharacterized protein</fullName>
    </submittedName>
</protein>
<keyword evidence="2" id="KW-1185">Reference proteome</keyword>
<name>A0A540MX31_MALBA</name>